<evidence type="ECO:0008006" key="4">
    <source>
        <dbReference type="Google" id="ProtNLM"/>
    </source>
</evidence>
<gene>
    <name evidence="2" type="ORF">SAMN05216378_0455</name>
</gene>
<evidence type="ECO:0000313" key="3">
    <source>
        <dbReference type="Proteomes" id="UP000198855"/>
    </source>
</evidence>
<feature type="compositionally biased region" description="Polar residues" evidence="1">
    <location>
        <begin position="72"/>
        <end position="104"/>
    </location>
</feature>
<name>A0A1I1TLK9_9BACL</name>
<sequence>MHKTTRKYDTAKWAAILALTMLTATGCTNELNLSSPSSYQPAEKHTDSYLTGDTPQKTYLKGQEDGKYGNEPDSNNANSDGGDTSAESSSGKASGTNSTNKQQWDASHPVMLGLAIGDSNVKVSDRFGSADDIYSLEDDAETIEVHEYKGFAVGINDRKTIQYIEVYDKSIVTGLSGIKVEDRTDAVLKALGKPSSQNSYIITYQGKDSLLKFDLDPDRDKIVSIKLLAGA</sequence>
<evidence type="ECO:0000256" key="1">
    <source>
        <dbReference type="SAM" id="MobiDB-lite"/>
    </source>
</evidence>
<keyword evidence="3" id="KW-1185">Reference proteome</keyword>
<protein>
    <recommendedName>
        <fullName evidence="4">DUF4309 domain-containing protein</fullName>
    </recommendedName>
</protein>
<feature type="region of interest" description="Disordered" evidence="1">
    <location>
        <begin position="31"/>
        <end position="104"/>
    </location>
</feature>
<dbReference type="EMBL" id="FOMT01000001">
    <property type="protein sequence ID" value="SFD56340.1"/>
    <property type="molecule type" value="Genomic_DNA"/>
</dbReference>
<feature type="compositionally biased region" description="Polar residues" evidence="1">
    <location>
        <begin position="31"/>
        <end position="40"/>
    </location>
</feature>
<feature type="compositionally biased region" description="Polar residues" evidence="1">
    <location>
        <begin position="48"/>
        <end position="57"/>
    </location>
</feature>
<dbReference type="OrthoDB" id="2678624at2"/>
<evidence type="ECO:0000313" key="2">
    <source>
        <dbReference type="EMBL" id="SFD56340.1"/>
    </source>
</evidence>
<dbReference type="PROSITE" id="PS51257">
    <property type="entry name" value="PROKAR_LIPOPROTEIN"/>
    <property type="match status" value="1"/>
</dbReference>
<proteinExistence type="predicted"/>
<organism evidence="2 3">
    <name type="scientific">Paenibacillus catalpae</name>
    <dbReference type="NCBI Taxonomy" id="1045775"/>
    <lineage>
        <taxon>Bacteria</taxon>
        <taxon>Bacillati</taxon>
        <taxon>Bacillota</taxon>
        <taxon>Bacilli</taxon>
        <taxon>Bacillales</taxon>
        <taxon>Paenibacillaceae</taxon>
        <taxon>Paenibacillus</taxon>
    </lineage>
</organism>
<dbReference type="Proteomes" id="UP000198855">
    <property type="component" value="Unassembled WGS sequence"/>
</dbReference>
<dbReference type="AlphaFoldDB" id="A0A1I1TLK9"/>
<dbReference type="RefSeq" id="WP_091180531.1">
    <property type="nucleotide sequence ID" value="NZ_FOMT01000001.1"/>
</dbReference>
<accession>A0A1I1TLK9</accession>
<reference evidence="3" key="1">
    <citation type="submission" date="2016-10" db="EMBL/GenBank/DDBJ databases">
        <authorList>
            <person name="Varghese N."/>
            <person name="Submissions S."/>
        </authorList>
    </citation>
    <scope>NUCLEOTIDE SEQUENCE [LARGE SCALE GENOMIC DNA]</scope>
    <source>
        <strain evidence="3">CGMCC 1.10784</strain>
    </source>
</reference>
<dbReference type="STRING" id="1045775.SAMN05216378_0455"/>